<comment type="catalytic activity">
    <reaction evidence="6">
        <text>2 reduced [2Fe-2S]-[ferredoxin] + NADP(+) + H(+) = 2 oxidized [2Fe-2S]-[ferredoxin] + NADPH</text>
        <dbReference type="Rhea" id="RHEA:20125"/>
        <dbReference type="Rhea" id="RHEA-COMP:10000"/>
        <dbReference type="Rhea" id="RHEA-COMP:10001"/>
        <dbReference type="ChEBI" id="CHEBI:15378"/>
        <dbReference type="ChEBI" id="CHEBI:33737"/>
        <dbReference type="ChEBI" id="CHEBI:33738"/>
        <dbReference type="ChEBI" id="CHEBI:57783"/>
        <dbReference type="ChEBI" id="CHEBI:58349"/>
        <dbReference type="EC" id="1.18.1.2"/>
    </reaction>
</comment>
<protein>
    <recommendedName>
        <fullName evidence="6">Ferredoxin--NADP reductase</fullName>
        <shortName evidence="6">FNR</shortName>
        <shortName evidence="6">Fd-NADP(+) reductase</shortName>
        <ecNumber evidence="6">1.18.1.2</ecNumber>
    </recommendedName>
</protein>
<accession>A0ABW0GN52</accession>
<keyword evidence="9" id="KW-1185">Reference proteome</keyword>
<evidence type="ECO:0000256" key="3">
    <source>
        <dbReference type="ARBA" id="ARBA00022857"/>
    </source>
</evidence>
<dbReference type="HAMAP" id="MF_01685">
    <property type="entry name" value="FENR2"/>
    <property type="match status" value="1"/>
</dbReference>
<feature type="binding site" evidence="6">
    <location>
        <position position="126"/>
    </location>
    <ligand>
        <name>FAD</name>
        <dbReference type="ChEBI" id="CHEBI:57692"/>
    </ligand>
</feature>
<feature type="binding site" evidence="6">
    <location>
        <position position="81"/>
    </location>
    <ligand>
        <name>FAD</name>
        <dbReference type="ChEBI" id="CHEBI:57692"/>
    </ligand>
</feature>
<keyword evidence="2 6" id="KW-0274">FAD</keyword>
<evidence type="ECO:0000256" key="6">
    <source>
        <dbReference type="HAMAP-Rule" id="MF_01685"/>
    </source>
</evidence>
<comment type="subunit">
    <text evidence="6">Homodimer.</text>
</comment>
<feature type="binding site" evidence="6">
    <location>
        <position position="162"/>
    </location>
    <ligand>
        <name>FAD</name>
        <dbReference type="ChEBI" id="CHEBI:57692"/>
    </ligand>
</feature>
<feature type="binding site" evidence="6">
    <location>
        <position position="367"/>
    </location>
    <ligand>
        <name>FAD</name>
        <dbReference type="ChEBI" id="CHEBI:57692"/>
    </ligand>
</feature>
<keyword evidence="3 6" id="KW-0521">NADP</keyword>
<feature type="binding site" evidence="6">
    <location>
        <position position="86"/>
    </location>
    <ligand>
        <name>FAD</name>
        <dbReference type="ChEBI" id="CHEBI:57692"/>
    </ligand>
</feature>
<evidence type="ECO:0000256" key="1">
    <source>
        <dbReference type="ARBA" id="ARBA00022630"/>
    </source>
</evidence>
<dbReference type="InterPro" id="IPR050097">
    <property type="entry name" value="Ferredoxin-NADP_redctase_2"/>
</dbReference>
<dbReference type="PANTHER" id="PTHR48105">
    <property type="entry name" value="THIOREDOXIN REDUCTASE 1-RELATED-RELATED"/>
    <property type="match status" value="1"/>
</dbReference>
<dbReference type="Pfam" id="PF07992">
    <property type="entry name" value="Pyr_redox_2"/>
    <property type="match status" value="1"/>
</dbReference>
<gene>
    <name evidence="8" type="ORF">ACFPJ6_11410</name>
</gene>
<proteinExistence type="inferred from homology"/>
<dbReference type="SUPFAM" id="SSF51905">
    <property type="entry name" value="FAD/NAD(P)-binding domain"/>
    <property type="match status" value="1"/>
</dbReference>
<organism evidence="8 9">
    <name type="scientific">Aquipuribacter nitratireducens</name>
    <dbReference type="NCBI Taxonomy" id="650104"/>
    <lineage>
        <taxon>Bacteria</taxon>
        <taxon>Bacillati</taxon>
        <taxon>Actinomycetota</taxon>
        <taxon>Actinomycetes</taxon>
        <taxon>Micrococcales</taxon>
        <taxon>Intrasporangiaceae</taxon>
        <taxon>Aquipuribacter</taxon>
    </lineage>
</organism>
<dbReference type="Gene3D" id="3.50.50.60">
    <property type="entry name" value="FAD/NAD(P)-binding domain"/>
    <property type="match status" value="2"/>
</dbReference>
<dbReference type="Proteomes" id="UP001596122">
    <property type="component" value="Unassembled WGS sequence"/>
</dbReference>
<evidence type="ECO:0000313" key="8">
    <source>
        <dbReference type="EMBL" id="MFC5381402.1"/>
    </source>
</evidence>
<comment type="similarity">
    <text evidence="6">Belongs to the ferredoxin--NADP reductase type 2 family.</text>
</comment>
<keyword evidence="4 6" id="KW-0560">Oxidoreductase</keyword>
<evidence type="ECO:0000256" key="5">
    <source>
        <dbReference type="ARBA" id="ARBA00048132"/>
    </source>
</evidence>
<comment type="cofactor">
    <cofactor evidence="6">
        <name>FAD</name>
        <dbReference type="ChEBI" id="CHEBI:57692"/>
    </cofactor>
    <text evidence="6">Binds 1 FAD per subunit.</text>
</comment>
<keyword evidence="1 6" id="KW-0285">Flavoprotein</keyword>
<name>A0ABW0GN52_9MICO</name>
<dbReference type="EMBL" id="JBHSLD010000009">
    <property type="protein sequence ID" value="MFC5381402.1"/>
    <property type="molecule type" value="Genomic_DNA"/>
</dbReference>
<dbReference type="PRINTS" id="PR00469">
    <property type="entry name" value="PNDRDTASEII"/>
</dbReference>
<dbReference type="InterPro" id="IPR036188">
    <property type="entry name" value="FAD/NAD-bd_sf"/>
</dbReference>
<comment type="caution">
    <text evidence="6">Lacks conserved residue(s) required for the propagation of feature annotation.</text>
</comment>
<evidence type="ECO:0000313" key="9">
    <source>
        <dbReference type="Proteomes" id="UP001596122"/>
    </source>
</evidence>
<dbReference type="InterPro" id="IPR023753">
    <property type="entry name" value="FAD/NAD-binding_dom"/>
</dbReference>
<dbReference type="RefSeq" id="WP_340269290.1">
    <property type="nucleotide sequence ID" value="NZ_JBBEOG010000004.1"/>
</dbReference>
<evidence type="ECO:0000259" key="7">
    <source>
        <dbReference type="Pfam" id="PF07992"/>
    </source>
</evidence>
<feature type="binding site" evidence="6">
    <location>
        <position position="73"/>
    </location>
    <ligand>
        <name>FAD</name>
        <dbReference type="ChEBI" id="CHEBI:57692"/>
    </ligand>
</feature>
<feature type="binding site" evidence="6">
    <location>
        <position position="326"/>
    </location>
    <ligand>
        <name>FAD</name>
        <dbReference type="ChEBI" id="CHEBI:57692"/>
    </ligand>
</feature>
<dbReference type="InterPro" id="IPR022890">
    <property type="entry name" value="Fd--NADP_Rdtase_type_2"/>
</dbReference>
<feature type="domain" description="FAD/NAD(P)-binding" evidence="7">
    <location>
        <begin position="45"/>
        <end position="340"/>
    </location>
</feature>
<reference evidence="9" key="1">
    <citation type="journal article" date="2019" name="Int. J. Syst. Evol. Microbiol.">
        <title>The Global Catalogue of Microorganisms (GCM) 10K type strain sequencing project: providing services to taxonomists for standard genome sequencing and annotation.</title>
        <authorList>
            <consortium name="The Broad Institute Genomics Platform"/>
            <consortium name="The Broad Institute Genome Sequencing Center for Infectious Disease"/>
            <person name="Wu L."/>
            <person name="Ma J."/>
        </authorList>
    </citation>
    <scope>NUCLEOTIDE SEQUENCE [LARGE SCALE GENOMIC DNA]</scope>
    <source>
        <strain evidence="9">CCUG 43114</strain>
    </source>
</reference>
<sequence>MPTRDGVPGGGPVRPGTLDVVELDDLLDPATALSTVGAPDPGAVDLLVVGAGPVGLYAAYYAGFRGLSVALVDSLPEPGGQVTAMYPEKLIYDVAGFPAVKGRDLVEGLVEQAARYRPTYLLGCQARELVDDPDGDGLLVALADGRTVRARALLVTAGMGEFTPKPLPAADGFAGEGVVHFVPRPDVLAGRDVVVVGGGDSAFDWALMLAPLASSVTLVHRRQQFRAHAGTVAAVQTLGVPLLGGFEVVKLGADAEGLLASVTVEGRVPATAGERHELPADVVVAALGFHADLGPLAGWGLELRKRAVVVDSRMRTTRRRVYAAGDVCTYEGKVKLIATGFGEAATAVNNLAVDLDPSAHVFPGHSSEP</sequence>
<evidence type="ECO:0000256" key="4">
    <source>
        <dbReference type="ARBA" id="ARBA00023002"/>
    </source>
</evidence>
<dbReference type="PRINTS" id="PR00368">
    <property type="entry name" value="FADPNR"/>
</dbReference>
<dbReference type="EC" id="1.18.1.2" evidence="6"/>
<comment type="caution">
    <text evidence="8">The sequence shown here is derived from an EMBL/GenBank/DDBJ whole genome shotgun (WGS) entry which is preliminary data.</text>
</comment>
<comment type="catalytic activity">
    <reaction evidence="5">
        <text>[thioredoxin]-dithiol + NADP(+) = [thioredoxin]-disulfide + NADPH + H(+)</text>
        <dbReference type="Rhea" id="RHEA:20345"/>
        <dbReference type="Rhea" id="RHEA-COMP:10698"/>
        <dbReference type="Rhea" id="RHEA-COMP:10700"/>
        <dbReference type="ChEBI" id="CHEBI:15378"/>
        <dbReference type="ChEBI" id="CHEBI:29950"/>
        <dbReference type="ChEBI" id="CHEBI:50058"/>
        <dbReference type="ChEBI" id="CHEBI:57783"/>
        <dbReference type="ChEBI" id="CHEBI:58349"/>
        <dbReference type="EC" id="1.8.1.9"/>
    </reaction>
</comment>
<evidence type="ECO:0000256" key="2">
    <source>
        <dbReference type="ARBA" id="ARBA00022827"/>
    </source>
</evidence>